<accession>A0ABV8FT95</accession>
<dbReference type="InterPro" id="IPR025997">
    <property type="entry name" value="SBP_2_dom"/>
</dbReference>
<dbReference type="EMBL" id="JBHSBH010000015">
    <property type="protein sequence ID" value="MFC3999350.1"/>
    <property type="molecule type" value="Genomic_DNA"/>
</dbReference>
<feature type="signal peptide" evidence="4">
    <location>
        <begin position="1"/>
        <end position="22"/>
    </location>
</feature>
<sequence>MIRNLGIATMGALLLLAGTACDAGVREDQAAEESAAAQGPPAPEDVPTACEADGEPLEIGLVTINLQALFFNQIITGAQRVADEAGATLQVVNGDDDSVTQANAISDLVAGGADAIIVDAIDTEGIKPAIREADAAGVPVVAVDATVDDPAVSVQVGVENREGGAQIGEHLLAESGGEGEVDIVSALNSTIQLERQEGFTETVEEGGMTVGNVVDGRNIQEDAQTAAENLLTGDPEIEYVYATGEPALIGLAAAVRGQDATDRVNVVGWDLSEPAVEGLRDGWISGVVQQNTFEFGYASMSSAIRLACGEQTEAEVPVPLQIVTPDNVEDYLYYLEK</sequence>
<comment type="subcellular location">
    <subcellularLocation>
        <location evidence="1">Cell envelope</location>
    </subcellularLocation>
</comment>
<feature type="chain" id="PRO_5045730882" evidence="4">
    <location>
        <begin position="23"/>
        <end position="337"/>
    </location>
</feature>
<dbReference type="PROSITE" id="PS51257">
    <property type="entry name" value="PROKAR_LIPOPROTEIN"/>
    <property type="match status" value="1"/>
</dbReference>
<proteinExistence type="inferred from homology"/>
<comment type="caution">
    <text evidence="6">The sequence shown here is derived from an EMBL/GenBank/DDBJ whole genome shotgun (WGS) entry which is preliminary data.</text>
</comment>
<dbReference type="Proteomes" id="UP001595847">
    <property type="component" value="Unassembled WGS sequence"/>
</dbReference>
<dbReference type="RefSeq" id="WP_378537737.1">
    <property type="nucleotide sequence ID" value="NZ_JBHSBH010000015.1"/>
</dbReference>
<evidence type="ECO:0000313" key="7">
    <source>
        <dbReference type="Proteomes" id="UP001595847"/>
    </source>
</evidence>
<dbReference type="Gene3D" id="3.40.50.2300">
    <property type="match status" value="2"/>
</dbReference>
<dbReference type="PANTHER" id="PTHR46847">
    <property type="entry name" value="D-ALLOSE-BINDING PERIPLASMIC PROTEIN-RELATED"/>
    <property type="match status" value="1"/>
</dbReference>
<evidence type="ECO:0000259" key="5">
    <source>
        <dbReference type="Pfam" id="PF13407"/>
    </source>
</evidence>
<organism evidence="6 7">
    <name type="scientific">Nocardiopsis sediminis</name>
    <dbReference type="NCBI Taxonomy" id="1778267"/>
    <lineage>
        <taxon>Bacteria</taxon>
        <taxon>Bacillati</taxon>
        <taxon>Actinomycetota</taxon>
        <taxon>Actinomycetes</taxon>
        <taxon>Streptosporangiales</taxon>
        <taxon>Nocardiopsidaceae</taxon>
        <taxon>Nocardiopsis</taxon>
    </lineage>
</organism>
<reference evidence="7" key="1">
    <citation type="journal article" date="2019" name="Int. J. Syst. Evol. Microbiol.">
        <title>The Global Catalogue of Microorganisms (GCM) 10K type strain sequencing project: providing services to taxonomists for standard genome sequencing and annotation.</title>
        <authorList>
            <consortium name="The Broad Institute Genomics Platform"/>
            <consortium name="The Broad Institute Genome Sequencing Center for Infectious Disease"/>
            <person name="Wu L."/>
            <person name="Ma J."/>
        </authorList>
    </citation>
    <scope>NUCLEOTIDE SEQUENCE [LARGE SCALE GENOMIC DNA]</scope>
    <source>
        <strain evidence="7">TBRC 1826</strain>
    </source>
</reference>
<comment type="similarity">
    <text evidence="2">Belongs to the bacterial solute-binding protein 2 family.</text>
</comment>
<evidence type="ECO:0000313" key="6">
    <source>
        <dbReference type="EMBL" id="MFC3999350.1"/>
    </source>
</evidence>
<protein>
    <submittedName>
        <fullName evidence="6">Substrate-binding domain-containing protein</fullName>
    </submittedName>
</protein>
<name>A0ABV8FT95_9ACTN</name>
<evidence type="ECO:0000256" key="3">
    <source>
        <dbReference type="ARBA" id="ARBA00022729"/>
    </source>
</evidence>
<dbReference type="InterPro" id="IPR028082">
    <property type="entry name" value="Peripla_BP_I"/>
</dbReference>
<keyword evidence="3 4" id="KW-0732">Signal</keyword>
<dbReference type="PANTHER" id="PTHR46847:SF1">
    <property type="entry name" value="D-ALLOSE-BINDING PERIPLASMIC PROTEIN-RELATED"/>
    <property type="match status" value="1"/>
</dbReference>
<dbReference type="Pfam" id="PF13407">
    <property type="entry name" value="Peripla_BP_4"/>
    <property type="match status" value="1"/>
</dbReference>
<gene>
    <name evidence="6" type="ORF">ACFOVU_25795</name>
</gene>
<evidence type="ECO:0000256" key="1">
    <source>
        <dbReference type="ARBA" id="ARBA00004196"/>
    </source>
</evidence>
<feature type="domain" description="Periplasmic binding protein" evidence="5">
    <location>
        <begin position="60"/>
        <end position="311"/>
    </location>
</feature>
<evidence type="ECO:0000256" key="4">
    <source>
        <dbReference type="SAM" id="SignalP"/>
    </source>
</evidence>
<evidence type="ECO:0000256" key="2">
    <source>
        <dbReference type="ARBA" id="ARBA00007639"/>
    </source>
</evidence>
<keyword evidence="7" id="KW-1185">Reference proteome</keyword>
<dbReference type="SUPFAM" id="SSF53822">
    <property type="entry name" value="Periplasmic binding protein-like I"/>
    <property type="match status" value="1"/>
</dbReference>